<dbReference type="InterPro" id="IPR051678">
    <property type="entry name" value="AGP_Transferase"/>
</dbReference>
<dbReference type="CDD" id="cd05155">
    <property type="entry name" value="APH_ChoK_like_1"/>
    <property type="match status" value="1"/>
</dbReference>
<protein>
    <submittedName>
        <fullName evidence="2">Aminoglycoside phosphotransferase (APT) family kinase protein</fullName>
    </submittedName>
</protein>
<reference evidence="2 3" key="1">
    <citation type="submission" date="2020-05" db="EMBL/GenBank/DDBJ databases">
        <title>Genomic Encyclopedia of Type Strains, Phase III (KMG-III): the genomes of soil and plant-associated and newly described type strains.</title>
        <authorList>
            <person name="Whitman W."/>
        </authorList>
    </citation>
    <scope>NUCLEOTIDE SEQUENCE [LARGE SCALE GENOMIC DNA]</scope>
    <source>
        <strain evidence="2 3">KCTC 19046</strain>
    </source>
</reference>
<dbReference type="RefSeq" id="WP_171784135.1">
    <property type="nucleotide sequence ID" value="NZ_BAAAML010000005.1"/>
</dbReference>
<dbReference type="PANTHER" id="PTHR21310">
    <property type="entry name" value="AMINOGLYCOSIDE PHOSPHOTRANSFERASE-RELATED-RELATED"/>
    <property type="match status" value="1"/>
</dbReference>
<feature type="domain" description="Aminoglycoside phosphotransferase" evidence="1">
    <location>
        <begin position="28"/>
        <end position="266"/>
    </location>
</feature>
<gene>
    <name evidence="2" type="ORF">HDG69_002475</name>
</gene>
<dbReference type="Gene3D" id="3.90.1200.10">
    <property type="match status" value="1"/>
</dbReference>
<dbReference type="InterPro" id="IPR011009">
    <property type="entry name" value="Kinase-like_dom_sf"/>
</dbReference>
<keyword evidence="2" id="KW-0808">Transferase</keyword>
<dbReference type="Gene3D" id="3.30.200.20">
    <property type="entry name" value="Phosphorylase Kinase, domain 1"/>
    <property type="match status" value="1"/>
</dbReference>
<organism evidence="2 3">
    <name type="scientific">Isoptericola halotolerans</name>
    <dbReference type="NCBI Taxonomy" id="300560"/>
    <lineage>
        <taxon>Bacteria</taxon>
        <taxon>Bacillati</taxon>
        <taxon>Actinomycetota</taxon>
        <taxon>Actinomycetes</taxon>
        <taxon>Micrococcales</taxon>
        <taxon>Promicromonosporaceae</taxon>
        <taxon>Isoptericola</taxon>
    </lineage>
</organism>
<dbReference type="PANTHER" id="PTHR21310:SF42">
    <property type="entry name" value="BIFUNCTIONAL AAC_APH"/>
    <property type="match status" value="1"/>
</dbReference>
<comment type="caution">
    <text evidence="2">The sequence shown here is derived from an EMBL/GenBank/DDBJ whole genome shotgun (WGS) entry which is preliminary data.</text>
</comment>
<evidence type="ECO:0000259" key="1">
    <source>
        <dbReference type="Pfam" id="PF01636"/>
    </source>
</evidence>
<keyword evidence="2" id="KW-0418">Kinase</keyword>
<evidence type="ECO:0000313" key="2">
    <source>
        <dbReference type="EMBL" id="NOV97890.1"/>
    </source>
</evidence>
<dbReference type="SUPFAM" id="SSF56112">
    <property type="entry name" value="Protein kinase-like (PK-like)"/>
    <property type="match status" value="1"/>
</dbReference>
<dbReference type="EMBL" id="JABEZU010000003">
    <property type="protein sequence ID" value="NOV97890.1"/>
    <property type="molecule type" value="Genomic_DNA"/>
</dbReference>
<sequence length="299" mass="32198">MKADLDVTVALVRALLAEQHPDLAALPLRPVAEGWDNVMLRLGDDLAVRVPRREIAAHLVEHEQQWLPVLAARLPVAVPVAVRVGRPSPALGYPWSWSVVPWIAGLRAADVPVEQRRTAAGPLAAFHRALHVPAPPDAPVNPFRSAALPTRGAAVHGRVERGIVPDGDRVLALWSRLVDAPAWDGPPLWIHGDPHPGNLVLDDGASAEPHGLAAVVDFGDMTSGDPATDLAAAWLVLDATGRTVYGEALSDRYPHDDPVWLRARGWALTMSTSMLESGPEHEWVRRMGAEALARVLADT</sequence>
<name>A0ABX2A5A5_9MICO</name>
<proteinExistence type="predicted"/>
<dbReference type="InterPro" id="IPR002575">
    <property type="entry name" value="Aminoglycoside_PTrfase"/>
</dbReference>
<accession>A0ABX2A5A5</accession>
<evidence type="ECO:0000313" key="3">
    <source>
        <dbReference type="Proteomes" id="UP000757540"/>
    </source>
</evidence>
<dbReference type="Proteomes" id="UP000757540">
    <property type="component" value="Unassembled WGS sequence"/>
</dbReference>
<dbReference type="GO" id="GO:0016301">
    <property type="term" value="F:kinase activity"/>
    <property type="evidence" value="ECO:0007669"/>
    <property type="project" value="UniProtKB-KW"/>
</dbReference>
<keyword evidence="3" id="KW-1185">Reference proteome</keyword>
<dbReference type="Pfam" id="PF01636">
    <property type="entry name" value="APH"/>
    <property type="match status" value="1"/>
</dbReference>